<evidence type="ECO:0008006" key="9">
    <source>
        <dbReference type="Google" id="ProtNLM"/>
    </source>
</evidence>
<name>A0A0A1SMC8_9HYPO</name>
<feature type="transmembrane region" description="Helical" evidence="6">
    <location>
        <begin position="78"/>
        <end position="99"/>
    </location>
</feature>
<organism evidence="7 8">
    <name type="scientific">[Torrubiella] hemipterigena</name>
    <dbReference type="NCBI Taxonomy" id="1531966"/>
    <lineage>
        <taxon>Eukaryota</taxon>
        <taxon>Fungi</taxon>
        <taxon>Dikarya</taxon>
        <taxon>Ascomycota</taxon>
        <taxon>Pezizomycotina</taxon>
        <taxon>Sordariomycetes</taxon>
        <taxon>Hypocreomycetidae</taxon>
        <taxon>Hypocreales</taxon>
        <taxon>Clavicipitaceae</taxon>
        <taxon>Clavicipitaceae incertae sedis</taxon>
        <taxon>'Torrubiella' clade</taxon>
    </lineage>
</organism>
<dbReference type="PANTHER" id="PTHR23423">
    <property type="entry name" value="ORGANIC SOLUTE TRANSPORTER-RELATED"/>
    <property type="match status" value="1"/>
</dbReference>
<keyword evidence="3 6" id="KW-1133">Transmembrane helix</keyword>
<feature type="transmembrane region" description="Helical" evidence="6">
    <location>
        <begin position="273"/>
        <end position="295"/>
    </location>
</feature>
<accession>A0A0A1SMC8</accession>
<feature type="compositionally biased region" description="Polar residues" evidence="5">
    <location>
        <begin position="453"/>
        <end position="468"/>
    </location>
</feature>
<protein>
    <recommendedName>
        <fullName evidence="9">Transmembrane protein</fullName>
    </recommendedName>
</protein>
<dbReference type="InterPro" id="IPR005178">
    <property type="entry name" value="Ostalpha/TMEM184C"/>
</dbReference>
<dbReference type="HOGENOM" id="CLU_012923_5_0_1"/>
<dbReference type="GO" id="GO:0016020">
    <property type="term" value="C:membrane"/>
    <property type="evidence" value="ECO:0007669"/>
    <property type="project" value="UniProtKB-SubCell"/>
</dbReference>
<feature type="transmembrane region" description="Helical" evidence="6">
    <location>
        <begin position="231"/>
        <end position="253"/>
    </location>
</feature>
<dbReference type="SMART" id="SM01417">
    <property type="entry name" value="Solute_trans_a"/>
    <property type="match status" value="1"/>
</dbReference>
<keyword evidence="2 6" id="KW-0812">Transmembrane</keyword>
<feature type="region of interest" description="Disordered" evidence="5">
    <location>
        <begin position="358"/>
        <end position="468"/>
    </location>
</feature>
<evidence type="ECO:0000256" key="6">
    <source>
        <dbReference type="SAM" id="Phobius"/>
    </source>
</evidence>
<feature type="transmembrane region" description="Helical" evidence="6">
    <location>
        <begin position="165"/>
        <end position="185"/>
    </location>
</feature>
<comment type="subcellular location">
    <subcellularLocation>
        <location evidence="1">Membrane</location>
        <topology evidence="1">Multi-pass membrane protein</topology>
    </subcellularLocation>
</comment>
<gene>
    <name evidence="7" type="ORF">VHEMI01610</name>
</gene>
<evidence type="ECO:0000256" key="5">
    <source>
        <dbReference type="SAM" id="MobiDB-lite"/>
    </source>
</evidence>
<feature type="compositionally biased region" description="Low complexity" evidence="5">
    <location>
        <begin position="370"/>
        <end position="433"/>
    </location>
</feature>
<sequence>MGFFDDDDDSGDKCPYYDLNEVAKSNFIAGMKFKQFNEILAGACTALACLIAFIHLFRHATHLSVPRQQIKVMRVISLVPLYAITNILCVAFPPAAVYILPVLDVLSSFCLASYFMLLCEYISPHSEGHDAFFARLEIEDKKAPDGKVQDNVKWFKQRTFMIMQYPVVALLILIATAITQAIKIYCQFDSKTNYAKLYLSIVQAITSGMGIASVVLVAVNVKKQMPGLKPIHKLVAIKLVVGLAFLQQILFWILQSVKALKPTDKLTYGDLHIGIPSLLSCIEMVPISLVIMWAYPVGPYHLKSSNARRAERGEEHEYTPSSYQGGPLGIHAFLSLLNPSDVIKAIFVAFGHAISQGSSKLGDRVSDRVNQNSSNFYNSNNNNTTQYNNNYNAQQPQYQQQQPAYGQSGRPQYNQNQYQYQQQQQPQRQNNNYGTRAGARSYRNQGYARADSRSPQGHYNQSYEMGRR</sequence>
<dbReference type="STRING" id="1531966.A0A0A1SMC8"/>
<evidence type="ECO:0000313" key="8">
    <source>
        <dbReference type="Proteomes" id="UP000039046"/>
    </source>
</evidence>
<dbReference type="AlphaFoldDB" id="A0A0A1SMC8"/>
<keyword evidence="4 6" id="KW-0472">Membrane</keyword>
<proteinExistence type="predicted"/>
<evidence type="ECO:0000313" key="7">
    <source>
        <dbReference type="EMBL" id="CEJ81488.1"/>
    </source>
</evidence>
<dbReference type="Pfam" id="PF03619">
    <property type="entry name" value="Solute_trans_a"/>
    <property type="match status" value="1"/>
</dbReference>
<feature type="transmembrane region" description="Helical" evidence="6">
    <location>
        <begin position="39"/>
        <end position="57"/>
    </location>
</feature>
<evidence type="ECO:0000256" key="2">
    <source>
        <dbReference type="ARBA" id="ARBA00022692"/>
    </source>
</evidence>
<dbReference type="EMBL" id="CDHN01000001">
    <property type="protein sequence ID" value="CEJ81488.1"/>
    <property type="molecule type" value="Genomic_DNA"/>
</dbReference>
<feature type="transmembrane region" description="Helical" evidence="6">
    <location>
        <begin position="197"/>
        <end position="219"/>
    </location>
</feature>
<evidence type="ECO:0000256" key="1">
    <source>
        <dbReference type="ARBA" id="ARBA00004141"/>
    </source>
</evidence>
<dbReference type="Proteomes" id="UP000039046">
    <property type="component" value="Unassembled WGS sequence"/>
</dbReference>
<evidence type="ECO:0000256" key="3">
    <source>
        <dbReference type="ARBA" id="ARBA00022989"/>
    </source>
</evidence>
<evidence type="ECO:0000256" key="4">
    <source>
        <dbReference type="ARBA" id="ARBA00023136"/>
    </source>
</evidence>
<dbReference type="OrthoDB" id="5348404at2759"/>
<keyword evidence="8" id="KW-1185">Reference proteome</keyword>
<reference evidence="7 8" key="1">
    <citation type="journal article" date="2015" name="Genome Announc.">
        <title>Draft Genome Sequence and Gene Annotation of the Entomopathogenic Fungus Verticillium hemipterigenum.</title>
        <authorList>
            <person name="Horn F."/>
            <person name="Habel A."/>
            <person name="Scharf D.H."/>
            <person name="Dworschak J."/>
            <person name="Brakhage A.A."/>
            <person name="Guthke R."/>
            <person name="Hertweck C."/>
            <person name="Linde J."/>
        </authorList>
    </citation>
    <scope>NUCLEOTIDE SEQUENCE [LARGE SCALE GENOMIC DNA]</scope>
</reference>